<gene>
    <name evidence="2" type="ORF">BVRB_022370</name>
</gene>
<dbReference type="PANTHER" id="PTHR31116">
    <property type="entry name" value="OS04G0501200 PROTEIN"/>
    <property type="match status" value="1"/>
</dbReference>
<proteinExistence type="predicted"/>
<name>A0A0J8B3B7_BETVV</name>
<dbReference type="InterPro" id="IPR005019">
    <property type="entry name" value="Adenine_glyco"/>
</dbReference>
<dbReference type="PANTHER" id="PTHR31116:SF29">
    <property type="entry name" value="DNA GLYCOSYLASE SUPERFAMILY PROTEIN"/>
    <property type="match status" value="1"/>
</dbReference>
<evidence type="ECO:0000313" key="2">
    <source>
        <dbReference type="EMBL" id="KMS94342.1"/>
    </source>
</evidence>
<dbReference type="GO" id="GO:0006284">
    <property type="term" value="P:base-excision repair"/>
    <property type="evidence" value="ECO:0007669"/>
    <property type="project" value="InterPro"/>
</dbReference>
<dbReference type="OMA" id="YRFDECC"/>
<dbReference type="AlphaFoldDB" id="A0A0J8B3B7"/>
<dbReference type="GO" id="GO:0008725">
    <property type="term" value="F:DNA-3-methyladenine glycosylase activity"/>
    <property type="evidence" value="ECO:0007669"/>
    <property type="project" value="InterPro"/>
</dbReference>
<organism evidence="2 3">
    <name type="scientific">Beta vulgaris subsp. vulgaris</name>
    <name type="common">Beet</name>
    <dbReference type="NCBI Taxonomy" id="3555"/>
    <lineage>
        <taxon>Eukaryota</taxon>
        <taxon>Viridiplantae</taxon>
        <taxon>Streptophyta</taxon>
        <taxon>Embryophyta</taxon>
        <taxon>Tracheophyta</taxon>
        <taxon>Spermatophyta</taxon>
        <taxon>Magnoliopsida</taxon>
        <taxon>eudicotyledons</taxon>
        <taxon>Gunneridae</taxon>
        <taxon>Pentapetalae</taxon>
        <taxon>Caryophyllales</taxon>
        <taxon>Chenopodiaceae</taxon>
        <taxon>Betoideae</taxon>
        <taxon>Beta</taxon>
    </lineage>
</organism>
<dbReference type="Proteomes" id="UP000035740">
    <property type="component" value="Unassembled WGS sequence"/>
</dbReference>
<feature type="binding site" evidence="1">
    <location>
        <position position="166"/>
    </location>
    <ligand>
        <name>Zn(2+)</name>
        <dbReference type="ChEBI" id="CHEBI:29105"/>
    </ligand>
</feature>
<dbReference type="EMBL" id="KQ094186">
    <property type="protein sequence ID" value="KMS94342.1"/>
    <property type="molecule type" value="Genomic_DNA"/>
</dbReference>
<evidence type="ECO:0000313" key="3">
    <source>
        <dbReference type="Proteomes" id="UP000035740"/>
    </source>
</evidence>
<dbReference type="Gramene" id="KMS94342">
    <property type="protein sequence ID" value="KMS94342"/>
    <property type="gene ID" value="BVRB_022370"/>
</dbReference>
<sequence length="179" mass="21155">YMAFHDQEWGQSVIRDDNRYLMECLAMSIARSPTEVRDNFLNRKDIYRYALKNWDADEVSKITEKDIESMSELGFKSKHRIRALIKNIQLFDEICKAQPDGRFLTYLEKFPGQRGPRDQSNCSVSTKVAELIAKDLADRGFKSIREKTVHRFLCMIGFIDDHDWACWKHRRNPEKETDD</sequence>
<dbReference type="SUPFAM" id="SSF48150">
    <property type="entry name" value="DNA-glycosylase"/>
    <property type="match status" value="1"/>
</dbReference>
<feature type="binding site" evidence="1">
    <location>
        <position position="162"/>
    </location>
    <ligand>
        <name>Zn(2+)</name>
        <dbReference type="ChEBI" id="CHEBI:29105"/>
    </ligand>
</feature>
<dbReference type="GO" id="GO:0046872">
    <property type="term" value="F:metal ion binding"/>
    <property type="evidence" value="ECO:0007669"/>
    <property type="project" value="UniProtKB-KW"/>
</dbReference>
<evidence type="ECO:0000256" key="1">
    <source>
        <dbReference type="PIRSR" id="PIRSR605019-1"/>
    </source>
</evidence>
<dbReference type="Pfam" id="PF03352">
    <property type="entry name" value="Adenine_glyco"/>
    <property type="match status" value="1"/>
</dbReference>
<keyword evidence="1" id="KW-0479">Metal-binding</keyword>
<protein>
    <submittedName>
        <fullName evidence="2">Uncharacterized protein</fullName>
    </submittedName>
</protein>
<feature type="non-terminal residue" evidence="2">
    <location>
        <position position="1"/>
    </location>
</feature>
<feature type="binding site" evidence="1">
    <location>
        <position position="5"/>
    </location>
    <ligand>
        <name>Zn(2+)</name>
        <dbReference type="ChEBI" id="CHEBI:29105"/>
    </ligand>
</feature>
<reference evidence="2 3" key="1">
    <citation type="journal article" date="2014" name="Nature">
        <title>The genome of the recently domesticated crop plant sugar beet (Beta vulgaris).</title>
        <authorList>
            <person name="Dohm J.C."/>
            <person name="Minoche A.E."/>
            <person name="Holtgrawe D."/>
            <person name="Capella-Gutierrez S."/>
            <person name="Zakrzewski F."/>
            <person name="Tafer H."/>
            <person name="Rupp O."/>
            <person name="Sorensen T.R."/>
            <person name="Stracke R."/>
            <person name="Reinhardt R."/>
            <person name="Goesmann A."/>
            <person name="Kraft T."/>
            <person name="Schulz B."/>
            <person name="Stadler P.F."/>
            <person name="Schmidt T."/>
            <person name="Gabaldon T."/>
            <person name="Lehrach H."/>
            <person name="Weisshaar B."/>
            <person name="Himmelbauer H."/>
        </authorList>
    </citation>
    <scope>NUCLEOTIDE SEQUENCE [LARGE SCALE GENOMIC DNA]</scope>
    <source>
        <tissue evidence="2">Taproot</tissue>
    </source>
</reference>
<keyword evidence="1" id="KW-0862">Zinc</keyword>
<dbReference type="InterPro" id="IPR011257">
    <property type="entry name" value="DNA_glycosylase"/>
</dbReference>
<dbReference type="Gene3D" id="1.10.340.30">
    <property type="entry name" value="Hypothetical protein, domain 2"/>
    <property type="match status" value="1"/>
</dbReference>
<accession>A0A0J8B3B7</accession>
<keyword evidence="3" id="KW-1185">Reference proteome</keyword>